<accession>A0A7D6CS75</accession>
<dbReference type="EMBL" id="CP059154">
    <property type="protein sequence ID" value="QLK26573.1"/>
    <property type="molecule type" value="Genomic_DNA"/>
</dbReference>
<evidence type="ECO:0000259" key="1">
    <source>
        <dbReference type="Pfam" id="PF24035"/>
    </source>
</evidence>
<dbReference type="GeneID" id="56142112"/>
<name>A0A7D6CS75_9EURY</name>
<proteinExistence type="predicted"/>
<dbReference type="KEGG" id="nay:HYG81_02865"/>
<organism evidence="2 3">
    <name type="scientific">Natrinema zhouii</name>
    <dbReference type="NCBI Taxonomy" id="1710539"/>
    <lineage>
        <taxon>Archaea</taxon>
        <taxon>Methanobacteriati</taxon>
        <taxon>Methanobacteriota</taxon>
        <taxon>Stenosarchaea group</taxon>
        <taxon>Halobacteria</taxon>
        <taxon>Halobacteriales</taxon>
        <taxon>Natrialbaceae</taxon>
        <taxon>Natrinema</taxon>
    </lineage>
</organism>
<keyword evidence="3" id="KW-1185">Reference proteome</keyword>
<dbReference type="AlphaFoldDB" id="A0A7D6CS75"/>
<feature type="domain" description="DUF7344" evidence="1">
    <location>
        <begin position="17"/>
        <end position="91"/>
    </location>
</feature>
<reference evidence="2 3" key="1">
    <citation type="submission" date="2020-07" db="EMBL/GenBank/DDBJ databases">
        <title>Natrinema (YPL30) sp. nov. and Haloterrigena xxxxxx (YPL8) sp. nov., isolated from a salt mine.</title>
        <authorList>
            <person name="Cui H."/>
        </authorList>
    </citation>
    <scope>NUCLEOTIDE SEQUENCE [LARGE SCALE GENOMIC DNA]</scope>
    <source>
        <strain evidence="2 3">YPL13</strain>
    </source>
</reference>
<protein>
    <recommendedName>
        <fullName evidence="1">DUF7344 domain-containing protein</fullName>
    </recommendedName>
</protein>
<sequence>MSHSQSKSLEAETIWTLCSNPTRQSVLDVLRTVERATPEELAHRLVRSDRDLESDDSGPTAKRTITIALIHSHLPQLDAHDVVDYQGPETAVTPGEHFDDLVSVLDRLEDRP</sequence>
<dbReference type="RefSeq" id="WP_180841746.1">
    <property type="nucleotide sequence ID" value="NZ_CP059154.1"/>
</dbReference>
<dbReference type="InterPro" id="IPR055768">
    <property type="entry name" value="DUF7344"/>
</dbReference>
<gene>
    <name evidence="2" type="ORF">HYG81_02865</name>
</gene>
<evidence type="ECO:0000313" key="3">
    <source>
        <dbReference type="Proteomes" id="UP000510869"/>
    </source>
</evidence>
<dbReference type="Proteomes" id="UP000510869">
    <property type="component" value="Chromosome"/>
</dbReference>
<dbReference type="OrthoDB" id="247722at2157"/>
<dbReference type="Pfam" id="PF24035">
    <property type="entry name" value="DUF7344"/>
    <property type="match status" value="1"/>
</dbReference>
<evidence type="ECO:0000313" key="2">
    <source>
        <dbReference type="EMBL" id="QLK26573.1"/>
    </source>
</evidence>